<gene>
    <name evidence="1" type="ORF">EVAR_529_1</name>
</gene>
<name>A0A4C1SDI7_EUMVA</name>
<evidence type="ECO:0000313" key="2">
    <source>
        <dbReference type="Proteomes" id="UP000299102"/>
    </source>
</evidence>
<organism evidence="1 2">
    <name type="scientific">Eumeta variegata</name>
    <name type="common">Bagworm moth</name>
    <name type="synonym">Eumeta japonica</name>
    <dbReference type="NCBI Taxonomy" id="151549"/>
    <lineage>
        <taxon>Eukaryota</taxon>
        <taxon>Metazoa</taxon>
        <taxon>Ecdysozoa</taxon>
        <taxon>Arthropoda</taxon>
        <taxon>Hexapoda</taxon>
        <taxon>Insecta</taxon>
        <taxon>Pterygota</taxon>
        <taxon>Neoptera</taxon>
        <taxon>Endopterygota</taxon>
        <taxon>Lepidoptera</taxon>
        <taxon>Glossata</taxon>
        <taxon>Ditrysia</taxon>
        <taxon>Tineoidea</taxon>
        <taxon>Psychidae</taxon>
        <taxon>Oiketicinae</taxon>
        <taxon>Eumeta</taxon>
    </lineage>
</organism>
<accession>A0A4C1SDI7</accession>
<evidence type="ECO:0000313" key="1">
    <source>
        <dbReference type="EMBL" id="GBO99257.1"/>
    </source>
</evidence>
<keyword evidence="2" id="KW-1185">Reference proteome</keyword>
<protein>
    <submittedName>
        <fullName evidence="1">Uncharacterized protein</fullName>
    </submittedName>
</protein>
<dbReference type="AlphaFoldDB" id="A0A4C1SDI7"/>
<reference evidence="1 2" key="1">
    <citation type="journal article" date="2019" name="Commun. Biol.">
        <title>The bagworm genome reveals a unique fibroin gene that provides high tensile strength.</title>
        <authorList>
            <person name="Kono N."/>
            <person name="Nakamura H."/>
            <person name="Ohtoshi R."/>
            <person name="Tomita M."/>
            <person name="Numata K."/>
            <person name="Arakawa K."/>
        </authorList>
    </citation>
    <scope>NUCLEOTIDE SEQUENCE [LARGE SCALE GENOMIC DNA]</scope>
</reference>
<proteinExistence type="predicted"/>
<sequence>MEYRCAVVAAAVGFCLVSESSGGSLPLSLFHQPVPPLSYHIPCQKASNVLVNPWVANIQGWRAEARVARAARAAVPADPKLRPLHLRAPSLAT</sequence>
<dbReference type="Proteomes" id="UP000299102">
    <property type="component" value="Unassembled WGS sequence"/>
</dbReference>
<comment type="caution">
    <text evidence="1">The sequence shown here is derived from an EMBL/GenBank/DDBJ whole genome shotgun (WGS) entry which is preliminary data.</text>
</comment>
<dbReference type="EMBL" id="BGZK01000002">
    <property type="protein sequence ID" value="GBO99257.1"/>
    <property type="molecule type" value="Genomic_DNA"/>
</dbReference>